<dbReference type="EMBL" id="JBBMEJ010000021">
    <property type="protein sequence ID" value="MEQ2372105.1"/>
    <property type="molecule type" value="Genomic_DNA"/>
</dbReference>
<organism evidence="1 2">
    <name type="scientific">Blautia aquisgranensis</name>
    <dbReference type="NCBI Taxonomy" id="3133153"/>
    <lineage>
        <taxon>Bacteria</taxon>
        <taxon>Bacillati</taxon>
        <taxon>Bacillota</taxon>
        <taxon>Clostridia</taxon>
        <taxon>Lachnospirales</taxon>
        <taxon>Lachnospiraceae</taxon>
        <taxon>Blautia</taxon>
    </lineage>
</organism>
<evidence type="ECO:0000313" key="1">
    <source>
        <dbReference type="EMBL" id="MEQ2372105.1"/>
    </source>
</evidence>
<proteinExistence type="predicted"/>
<comment type="caution">
    <text evidence="1">The sequence shown here is derived from an EMBL/GenBank/DDBJ whole genome shotgun (WGS) entry which is preliminary data.</text>
</comment>
<name>A0ABV1BHL5_9FIRM</name>
<reference evidence="1 2" key="1">
    <citation type="submission" date="2024-03" db="EMBL/GenBank/DDBJ databases">
        <title>Human intestinal bacterial collection.</title>
        <authorList>
            <person name="Pauvert C."/>
            <person name="Hitch T.C.A."/>
            <person name="Clavel T."/>
        </authorList>
    </citation>
    <scope>NUCLEOTIDE SEQUENCE [LARGE SCALE GENOMIC DNA]</scope>
    <source>
        <strain evidence="1 2">CLA-JM-H16</strain>
    </source>
</reference>
<gene>
    <name evidence="1" type="ORF">WMO28_14445</name>
</gene>
<protein>
    <submittedName>
        <fullName evidence="1">Uncharacterized protein</fullName>
    </submittedName>
</protein>
<evidence type="ECO:0000313" key="2">
    <source>
        <dbReference type="Proteomes" id="UP001473063"/>
    </source>
</evidence>
<accession>A0ABV1BHL5</accession>
<sequence length="151" mass="17350">MKSPITIDFVNATITVNAAYAKKASNPFSAEYAQIQKVRADYPTFTVRTRSIKKNAAKDSYKGLTYDYMRAYIMSHEKGEDRVNALMEFDELLLISQCHSKGRRYPVIKSWFLDNYPEIKNFGMIEMPGFEIVPKDENKVADFPKDEKVSA</sequence>
<dbReference type="RefSeq" id="WP_195979066.1">
    <property type="nucleotide sequence ID" value="NZ_JBBMEJ010000021.1"/>
</dbReference>
<dbReference type="Proteomes" id="UP001473063">
    <property type="component" value="Unassembled WGS sequence"/>
</dbReference>
<keyword evidence="2" id="KW-1185">Reference proteome</keyword>